<keyword evidence="5" id="KW-1185">Reference proteome</keyword>
<dbReference type="NCBIfam" id="TIGR00976">
    <property type="entry name" value="CocE_NonD"/>
    <property type="match status" value="1"/>
</dbReference>
<dbReference type="GO" id="GO:0008239">
    <property type="term" value="F:dipeptidyl-peptidase activity"/>
    <property type="evidence" value="ECO:0007669"/>
    <property type="project" value="InterPro"/>
</dbReference>
<proteinExistence type="predicted"/>
<feature type="compositionally biased region" description="Polar residues" evidence="2">
    <location>
        <begin position="369"/>
        <end position="380"/>
    </location>
</feature>
<dbReference type="SUPFAM" id="SSF49785">
    <property type="entry name" value="Galactose-binding domain-like"/>
    <property type="match status" value="1"/>
</dbReference>
<sequence length="552" mass="59549">MSGMEIEFDVEATMRDGTVLRADVYRPTGDGPWPVLVHRTPYDRRVSIQSVLDPYIAASRGYMLVHQDSRGRLRSEGEWLPFTYEVEDGYDTVRWAAGLPGSNGVVGMIGASYTGNTQWAAALAKPPELRAISPQITWSDPSDGLHFRGGAIELGLNGWWSLMTGAGEIAARAQDPAQAGAALASLAADYDGLVPAGYWELPAGELPAVARHGAPDIGVRRALADPVNADGATIAGKHSSVEAAALNSGGWFDVFLQGTLDNHTAMAALGKPTRLIVGPWSHLSKSGSFGAVAGETNFGLASAHGSIAFNEQQLSWFDHWIKGVDNGVDTAPPVKIFVMGTNQWRDESEWPLTRAVDTPWYLGADATLTPGSPTAEQTPDSYRYDPADPVRTRGGNLVMALEYPAGQFDQAAIEQRPDVLVYTSEPLTEDLEVTGRVRVRLHAATDAPTTDWVARLCDVGTDGISRNLCDGIQRVQAVPGEPGEYEIDLWSTSNVFLAGHRIRVQITSSNFPRWDRNLNTGDPATMRPAQQTIFHDAARPSHVILPVVPPTP</sequence>
<evidence type="ECO:0000256" key="1">
    <source>
        <dbReference type="ARBA" id="ARBA00022801"/>
    </source>
</evidence>
<keyword evidence="1 4" id="KW-0378">Hydrolase</keyword>
<dbReference type="InterPro" id="IPR029058">
    <property type="entry name" value="AB_hydrolase_fold"/>
</dbReference>
<evidence type="ECO:0000313" key="4">
    <source>
        <dbReference type="EMBL" id="NKY54600.1"/>
    </source>
</evidence>
<protein>
    <submittedName>
        <fullName evidence="4">CocE/NonD family hydrolase</fullName>
    </submittedName>
</protein>
<dbReference type="Gene3D" id="2.60.120.260">
    <property type="entry name" value="Galactose-binding domain-like"/>
    <property type="match status" value="1"/>
</dbReference>
<dbReference type="Pfam" id="PF08530">
    <property type="entry name" value="PepX_C"/>
    <property type="match status" value="1"/>
</dbReference>
<feature type="region of interest" description="Disordered" evidence="2">
    <location>
        <begin position="367"/>
        <end position="388"/>
    </location>
</feature>
<evidence type="ECO:0000259" key="3">
    <source>
        <dbReference type="SMART" id="SM00939"/>
    </source>
</evidence>
<dbReference type="InterPro" id="IPR000383">
    <property type="entry name" value="Xaa-Pro-like_dom"/>
</dbReference>
<dbReference type="AlphaFoldDB" id="A0A846Y9V7"/>
<gene>
    <name evidence="4" type="ORF">HGA15_00190</name>
</gene>
<dbReference type="Gene3D" id="3.40.50.1820">
    <property type="entry name" value="alpha/beta hydrolase"/>
    <property type="match status" value="1"/>
</dbReference>
<dbReference type="Proteomes" id="UP000570678">
    <property type="component" value="Unassembled WGS sequence"/>
</dbReference>
<accession>A0A846Y9V7</accession>
<feature type="domain" description="Xaa-Pro dipeptidyl-peptidase C-terminal" evidence="3">
    <location>
        <begin position="314"/>
        <end position="544"/>
    </location>
</feature>
<comment type="caution">
    <text evidence="4">The sequence shown here is derived from an EMBL/GenBank/DDBJ whole genome shotgun (WGS) entry which is preliminary data.</text>
</comment>
<organism evidence="4 5">
    <name type="scientific">Nocardia flavorosea</name>
    <dbReference type="NCBI Taxonomy" id="53429"/>
    <lineage>
        <taxon>Bacteria</taxon>
        <taxon>Bacillati</taxon>
        <taxon>Actinomycetota</taxon>
        <taxon>Actinomycetes</taxon>
        <taxon>Mycobacteriales</taxon>
        <taxon>Nocardiaceae</taxon>
        <taxon>Nocardia</taxon>
    </lineage>
</organism>
<dbReference type="SUPFAM" id="SSF53474">
    <property type="entry name" value="alpha/beta-Hydrolases"/>
    <property type="match status" value="1"/>
</dbReference>
<dbReference type="SMART" id="SM00939">
    <property type="entry name" value="PepX_C"/>
    <property type="match status" value="1"/>
</dbReference>
<evidence type="ECO:0000256" key="2">
    <source>
        <dbReference type="SAM" id="MobiDB-lite"/>
    </source>
</evidence>
<dbReference type="Gene3D" id="1.10.3020.10">
    <property type="entry name" value="alpha-amino acid ester hydrolase ( Helical cap domain)"/>
    <property type="match status" value="1"/>
</dbReference>
<name>A0A846Y9V7_9NOCA</name>
<dbReference type="InterPro" id="IPR005674">
    <property type="entry name" value="CocE/Ser_esterase"/>
</dbReference>
<dbReference type="EMBL" id="JAAXOT010000001">
    <property type="protein sequence ID" value="NKY54600.1"/>
    <property type="molecule type" value="Genomic_DNA"/>
</dbReference>
<dbReference type="InterPro" id="IPR008979">
    <property type="entry name" value="Galactose-bd-like_sf"/>
</dbReference>
<reference evidence="4 5" key="1">
    <citation type="submission" date="2020-04" db="EMBL/GenBank/DDBJ databases">
        <title>MicrobeNet Type strains.</title>
        <authorList>
            <person name="Nicholson A.C."/>
        </authorList>
    </citation>
    <scope>NUCLEOTIDE SEQUENCE [LARGE SCALE GENOMIC DNA]</scope>
    <source>
        <strain evidence="4 5">JCM 3332</strain>
    </source>
</reference>
<dbReference type="Pfam" id="PF02129">
    <property type="entry name" value="Peptidase_S15"/>
    <property type="match status" value="1"/>
</dbReference>
<evidence type="ECO:0000313" key="5">
    <source>
        <dbReference type="Proteomes" id="UP000570678"/>
    </source>
</evidence>
<dbReference type="InterPro" id="IPR013736">
    <property type="entry name" value="Xaa-Pro_dipept_C"/>
</dbReference>